<dbReference type="GO" id="GO:0022857">
    <property type="term" value="F:transmembrane transporter activity"/>
    <property type="evidence" value="ECO:0007669"/>
    <property type="project" value="TreeGrafter"/>
</dbReference>
<evidence type="ECO:0000256" key="3">
    <source>
        <dbReference type="ARBA" id="ARBA00022692"/>
    </source>
</evidence>
<feature type="transmembrane region" description="Helical" evidence="7">
    <location>
        <begin position="290"/>
        <end position="315"/>
    </location>
</feature>
<evidence type="ECO:0000256" key="5">
    <source>
        <dbReference type="ARBA" id="ARBA00023136"/>
    </source>
</evidence>
<gene>
    <name evidence="10" type="ORF">COK05_29670</name>
</gene>
<keyword evidence="5 7" id="KW-0472">Membrane</keyword>
<name>A0A2B2KWL6_BACCE</name>
<sequence length="662" mass="74407">MIGNYKQLSRRYLKGNMKRTILTLIGIILSVALISTIGLFMNGTQITQIENAKKRQGYSFHAVVLNYDESILKKIKYNPQIESFGLMSQGDTVQVGEAAVQMNFADDNALEFLKYSIIKGRLPSNDREVAVDPWVLPHIKENIQIGESFELNEKKYKLVGFLSDRAYTQENKVGRLLTYKREFSAGEGKILVGINPKANFNEVLEGITTLSGKNNNININKELIQLEKPGYNNSIMATLIITISIVVIATVVVIYNAFQISVVERTKQFGLLRSIGATRKQIRQIVLREATFLAVIAIPFGIICSLIALASLQFTFSLLTENSKEVSLFYVDWKILLISSIITFFSVIASSLYPAYVAGKISPLLAISSRLSIKKEQIKKQKNSMLRKPLSFPLSMAMKNVKRNKNRYTITILSIIISSVLFITFSYLMNVAFASKSYTKLSIKSDITINIEDNNSDHLVESKQVLNQLKSLGNISNVYKNKKNSFETKLKDVTQSSATVEEIKNTIGKRYSIAIVNNYQENKAKKEEKLTLQVLAYGFITVISLISSVNILNTITISIMTRRKELAALKSIGMSQKDLKKMITYEALIYGFSGSLQGIFFGCILSYIIYVAISDMLKMAWTIPYEACIVTFVSALIISYLSVLNPLKKIQQDNIIDTIREE</sequence>
<evidence type="ECO:0000313" key="10">
    <source>
        <dbReference type="EMBL" id="PFQ36897.1"/>
    </source>
</evidence>
<comment type="caution">
    <text evidence="10">The sequence shown here is derived from an EMBL/GenBank/DDBJ whole genome shotgun (WGS) entry which is preliminary data.</text>
</comment>
<feature type="transmembrane region" description="Helical" evidence="7">
    <location>
        <begin position="21"/>
        <end position="41"/>
    </location>
</feature>
<feature type="transmembrane region" description="Helical" evidence="7">
    <location>
        <begin position="408"/>
        <end position="429"/>
    </location>
</feature>
<dbReference type="Pfam" id="PF12704">
    <property type="entry name" value="MacB_PCD"/>
    <property type="match status" value="1"/>
</dbReference>
<evidence type="ECO:0000259" key="8">
    <source>
        <dbReference type="Pfam" id="PF02687"/>
    </source>
</evidence>
<evidence type="ECO:0000256" key="6">
    <source>
        <dbReference type="ARBA" id="ARBA00038076"/>
    </source>
</evidence>
<feature type="transmembrane region" description="Helical" evidence="7">
    <location>
        <begin position="335"/>
        <end position="356"/>
    </location>
</feature>
<comment type="similarity">
    <text evidence="6">Belongs to the ABC-4 integral membrane protein family.</text>
</comment>
<proteinExistence type="inferred from homology"/>
<dbReference type="GO" id="GO:0005886">
    <property type="term" value="C:plasma membrane"/>
    <property type="evidence" value="ECO:0007669"/>
    <property type="project" value="UniProtKB-SubCell"/>
</dbReference>
<dbReference type="InterPro" id="IPR003838">
    <property type="entry name" value="ABC3_permease_C"/>
</dbReference>
<dbReference type="InterPro" id="IPR025857">
    <property type="entry name" value="MacB_PCD"/>
</dbReference>
<evidence type="ECO:0000259" key="9">
    <source>
        <dbReference type="Pfam" id="PF12704"/>
    </source>
</evidence>
<keyword evidence="3 7" id="KW-0812">Transmembrane</keyword>
<evidence type="ECO:0000256" key="4">
    <source>
        <dbReference type="ARBA" id="ARBA00022989"/>
    </source>
</evidence>
<comment type="subcellular location">
    <subcellularLocation>
        <location evidence="1">Cell membrane</location>
        <topology evidence="1">Multi-pass membrane protein</topology>
    </subcellularLocation>
</comment>
<dbReference type="RefSeq" id="WP_098615376.1">
    <property type="nucleotide sequence ID" value="NZ_NVAP01000082.1"/>
</dbReference>
<dbReference type="EMBL" id="NVAP01000082">
    <property type="protein sequence ID" value="PFQ36897.1"/>
    <property type="molecule type" value="Genomic_DNA"/>
</dbReference>
<dbReference type="Proteomes" id="UP000224386">
    <property type="component" value="Unassembled WGS sequence"/>
</dbReference>
<reference evidence="10 11" key="1">
    <citation type="submission" date="2017-09" db="EMBL/GenBank/DDBJ databases">
        <title>Large-scale bioinformatics analysis of Bacillus genomes uncovers conserved roles of natural products in bacterial physiology.</title>
        <authorList>
            <consortium name="Agbiome Team Llc"/>
            <person name="Bleich R.M."/>
            <person name="Grubbs K.J."/>
            <person name="Santa Maria K.C."/>
            <person name="Allen S.E."/>
            <person name="Farag S."/>
            <person name="Shank E.A."/>
            <person name="Bowers A."/>
        </authorList>
    </citation>
    <scope>NUCLEOTIDE SEQUENCE [LARGE SCALE GENOMIC DNA]</scope>
    <source>
        <strain evidence="10 11">AFS070861</strain>
    </source>
</reference>
<dbReference type="Pfam" id="PF02687">
    <property type="entry name" value="FtsX"/>
    <property type="match status" value="2"/>
</dbReference>
<dbReference type="PANTHER" id="PTHR30572">
    <property type="entry name" value="MEMBRANE COMPONENT OF TRANSPORTER-RELATED"/>
    <property type="match status" value="1"/>
</dbReference>
<feature type="transmembrane region" description="Helical" evidence="7">
    <location>
        <begin position="619"/>
        <end position="641"/>
    </location>
</feature>
<accession>A0A2B2KWL6</accession>
<dbReference type="AlphaFoldDB" id="A0A2B2KWL6"/>
<evidence type="ECO:0000256" key="7">
    <source>
        <dbReference type="SAM" id="Phobius"/>
    </source>
</evidence>
<evidence type="ECO:0000256" key="1">
    <source>
        <dbReference type="ARBA" id="ARBA00004651"/>
    </source>
</evidence>
<feature type="domain" description="ABC3 transporter permease C-terminal" evidence="8">
    <location>
        <begin position="539"/>
        <end position="650"/>
    </location>
</feature>
<feature type="domain" description="ABC3 transporter permease C-terminal" evidence="8">
    <location>
        <begin position="241"/>
        <end position="363"/>
    </location>
</feature>
<dbReference type="PANTHER" id="PTHR30572:SF4">
    <property type="entry name" value="ABC TRANSPORTER PERMEASE YTRF"/>
    <property type="match status" value="1"/>
</dbReference>
<evidence type="ECO:0000313" key="11">
    <source>
        <dbReference type="Proteomes" id="UP000224386"/>
    </source>
</evidence>
<feature type="transmembrane region" description="Helical" evidence="7">
    <location>
        <begin position="587"/>
        <end position="613"/>
    </location>
</feature>
<organism evidence="10 11">
    <name type="scientific">Bacillus cereus</name>
    <dbReference type="NCBI Taxonomy" id="1396"/>
    <lineage>
        <taxon>Bacteria</taxon>
        <taxon>Bacillati</taxon>
        <taxon>Bacillota</taxon>
        <taxon>Bacilli</taxon>
        <taxon>Bacillales</taxon>
        <taxon>Bacillaceae</taxon>
        <taxon>Bacillus</taxon>
        <taxon>Bacillus cereus group</taxon>
    </lineage>
</organism>
<feature type="transmembrane region" description="Helical" evidence="7">
    <location>
        <begin position="235"/>
        <end position="258"/>
    </location>
</feature>
<keyword evidence="2" id="KW-1003">Cell membrane</keyword>
<keyword evidence="4 7" id="KW-1133">Transmembrane helix</keyword>
<protein>
    <submittedName>
        <fullName evidence="10">ABC transporter permease</fullName>
    </submittedName>
</protein>
<feature type="transmembrane region" description="Helical" evidence="7">
    <location>
        <begin position="534"/>
        <end position="555"/>
    </location>
</feature>
<evidence type="ECO:0000256" key="2">
    <source>
        <dbReference type="ARBA" id="ARBA00022475"/>
    </source>
</evidence>
<dbReference type="InterPro" id="IPR050250">
    <property type="entry name" value="Macrolide_Exporter_MacB"/>
</dbReference>
<feature type="domain" description="MacB-like periplasmic core" evidence="9">
    <location>
        <begin position="20"/>
        <end position="208"/>
    </location>
</feature>